<evidence type="ECO:0000313" key="2">
    <source>
        <dbReference type="Proteomes" id="UP000280792"/>
    </source>
</evidence>
<gene>
    <name evidence="1" type="ORF">D0544_06970</name>
</gene>
<proteinExistence type="predicted"/>
<dbReference type="RefSeq" id="WP_125015257.1">
    <property type="nucleotide sequence ID" value="NZ_QWEZ01000001.1"/>
</dbReference>
<evidence type="ECO:0000313" key="1">
    <source>
        <dbReference type="EMBL" id="RRJ84827.1"/>
    </source>
</evidence>
<dbReference type="EMBL" id="QWEZ01000001">
    <property type="protein sequence ID" value="RRJ84827.1"/>
    <property type="molecule type" value="Genomic_DNA"/>
</dbReference>
<reference evidence="1 2" key="2">
    <citation type="submission" date="2018-12" db="EMBL/GenBank/DDBJ databases">
        <title>Simiduia agarivorans gen. nov., sp. nov., a marine, agarolytic bacterium isolated from shallow coastal water from Keelung, Taiwan.</title>
        <authorList>
            <person name="Shieh W.Y."/>
        </authorList>
    </citation>
    <scope>NUCLEOTIDE SEQUENCE [LARGE SCALE GENOMIC DNA]</scope>
    <source>
        <strain evidence="1 2">GTF-13</strain>
    </source>
</reference>
<dbReference type="AlphaFoldDB" id="A0A3P3VR96"/>
<organism evidence="1 2">
    <name type="scientific">Aestuariirhabdus litorea</name>
    <dbReference type="NCBI Taxonomy" id="2528527"/>
    <lineage>
        <taxon>Bacteria</taxon>
        <taxon>Pseudomonadati</taxon>
        <taxon>Pseudomonadota</taxon>
        <taxon>Gammaproteobacteria</taxon>
        <taxon>Oceanospirillales</taxon>
        <taxon>Aestuariirhabdaceae</taxon>
        <taxon>Aestuariirhabdus</taxon>
    </lineage>
</organism>
<comment type="caution">
    <text evidence="1">The sequence shown here is derived from an EMBL/GenBank/DDBJ whole genome shotgun (WGS) entry which is preliminary data.</text>
</comment>
<dbReference type="Proteomes" id="UP000280792">
    <property type="component" value="Unassembled WGS sequence"/>
</dbReference>
<sequence>MKGAVVGVVSRSYMHSCKDSAVLYGHLMEVASLLGWSFQPDHPLSTPLTLVFDTSSAGHTHLLVNVAEAGVLHVTARKSGIYRYDWNGNLRQIRSLKVRLEEVSGYPMMPINRRSATNEGAAG</sequence>
<accession>A0A3P3VR96</accession>
<name>A0A3P3VR96_9GAMM</name>
<reference evidence="1 2" key="1">
    <citation type="submission" date="2018-08" db="EMBL/GenBank/DDBJ databases">
        <authorList>
            <person name="Khan S.A."/>
        </authorList>
    </citation>
    <scope>NUCLEOTIDE SEQUENCE [LARGE SCALE GENOMIC DNA]</scope>
    <source>
        <strain evidence="1 2">GTF-13</strain>
    </source>
</reference>
<protein>
    <submittedName>
        <fullName evidence="1">Uncharacterized protein</fullName>
    </submittedName>
</protein>
<keyword evidence="2" id="KW-1185">Reference proteome</keyword>